<keyword evidence="3" id="KW-1185">Reference proteome</keyword>
<comment type="caution">
    <text evidence="2">The sequence shown here is derived from an EMBL/GenBank/DDBJ whole genome shotgun (WGS) entry which is preliminary data.</text>
</comment>
<dbReference type="Gene3D" id="3.40.50.720">
    <property type="entry name" value="NAD(P)-binding Rossmann-like Domain"/>
    <property type="match status" value="1"/>
</dbReference>
<sequence>MCWTYMDKATTEAMWRDNLTVTEMLVDTMERLGVKKLVHVGDAYSALPIEDNYGLGEHVFIDYPSNYLLGEYGESRTRGEMYARIACKRGDSLHAVFLRPVHVHGEEGSSSWFSLIEMAKQGHVPYIEGERRGLHQFIYAGNLAAIVDRCLIKLSADPQLLNGELIYCVDDTNATPFREFLERRVRSPQFSPKVAVSFEKAFLHHYLNYIKKNVGLKPSSDALSYTMFRFLFAKTIGFSNRRQRILLDFIPEVSPEESMKLTLQMAKVIENSSIPRAAVRSG</sequence>
<organism evidence="2 3">
    <name type="scientific">Ancylostoma ceylanicum</name>
    <dbReference type="NCBI Taxonomy" id="53326"/>
    <lineage>
        <taxon>Eukaryota</taxon>
        <taxon>Metazoa</taxon>
        <taxon>Ecdysozoa</taxon>
        <taxon>Nematoda</taxon>
        <taxon>Chromadorea</taxon>
        <taxon>Rhabditida</taxon>
        <taxon>Rhabditina</taxon>
        <taxon>Rhabditomorpha</taxon>
        <taxon>Strongyloidea</taxon>
        <taxon>Ancylostomatidae</taxon>
        <taxon>Ancylostomatinae</taxon>
        <taxon>Ancylostoma</taxon>
    </lineage>
</organism>
<accession>A0A016TQY2</accession>
<dbReference type="GO" id="GO:0016616">
    <property type="term" value="F:oxidoreductase activity, acting on the CH-OH group of donors, NAD or NADP as acceptor"/>
    <property type="evidence" value="ECO:0007669"/>
    <property type="project" value="InterPro"/>
</dbReference>
<dbReference type="OrthoDB" id="2735536at2759"/>
<evidence type="ECO:0000313" key="2">
    <source>
        <dbReference type="EMBL" id="EYC05141.1"/>
    </source>
</evidence>
<dbReference type="Proteomes" id="UP000024635">
    <property type="component" value="Unassembled WGS sequence"/>
</dbReference>
<evidence type="ECO:0000259" key="1">
    <source>
        <dbReference type="Pfam" id="PF01073"/>
    </source>
</evidence>
<dbReference type="InterPro" id="IPR002225">
    <property type="entry name" value="3Beta_OHSteriod_DH/Estase"/>
</dbReference>
<name>A0A016TQY2_9BILA</name>
<dbReference type="Pfam" id="PF01073">
    <property type="entry name" value="3Beta_HSD"/>
    <property type="match status" value="1"/>
</dbReference>
<feature type="domain" description="3-beta hydroxysteroid dehydrogenase/isomerase" evidence="1">
    <location>
        <begin position="8"/>
        <end position="183"/>
    </location>
</feature>
<gene>
    <name evidence="2" type="primary">Acey_s0084.g1801</name>
    <name evidence="2" type="synonym">Acey-C32D5.12</name>
    <name evidence="2" type="ORF">Y032_0084g1801</name>
</gene>
<dbReference type="AlphaFoldDB" id="A0A016TQY2"/>
<dbReference type="GO" id="GO:0006694">
    <property type="term" value="P:steroid biosynthetic process"/>
    <property type="evidence" value="ECO:0007669"/>
    <property type="project" value="InterPro"/>
</dbReference>
<dbReference type="EMBL" id="JARK01001420">
    <property type="protein sequence ID" value="EYC05141.1"/>
    <property type="molecule type" value="Genomic_DNA"/>
</dbReference>
<protein>
    <recommendedName>
        <fullName evidence="1">3-beta hydroxysteroid dehydrogenase/isomerase domain-containing protein</fullName>
    </recommendedName>
</protein>
<dbReference type="InterPro" id="IPR036291">
    <property type="entry name" value="NAD(P)-bd_dom_sf"/>
</dbReference>
<reference evidence="3" key="1">
    <citation type="journal article" date="2015" name="Nat. Genet.">
        <title>The genome and transcriptome of the zoonotic hookworm Ancylostoma ceylanicum identify infection-specific gene families.</title>
        <authorList>
            <person name="Schwarz E.M."/>
            <person name="Hu Y."/>
            <person name="Antoshechkin I."/>
            <person name="Miller M.M."/>
            <person name="Sternberg P.W."/>
            <person name="Aroian R.V."/>
        </authorList>
    </citation>
    <scope>NUCLEOTIDE SEQUENCE</scope>
    <source>
        <strain evidence="3">HY135</strain>
    </source>
</reference>
<proteinExistence type="predicted"/>
<dbReference type="SUPFAM" id="SSF51735">
    <property type="entry name" value="NAD(P)-binding Rossmann-fold domains"/>
    <property type="match status" value="1"/>
</dbReference>
<evidence type="ECO:0000313" key="3">
    <source>
        <dbReference type="Proteomes" id="UP000024635"/>
    </source>
</evidence>